<evidence type="ECO:0000313" key="6">
    <source>
        <dbReference type="Proteomes" id="UP000503297"/>
    </source>
</evidence>
<dbReference type="KEGG" id="bwa:HLV38_06540"/>
<dbReference type="PANTHER" id="PTHR43344:SF13">
    <property type="entry name" value="PHOSPHATASE RV3661-RELATED"/>
    <property type="match status" value="1"/>
</dbReference>
<keyword evidence="2" id="KW-0479">Metal-binding</keyword>
<proteinExistence type="inferred from homology"/>
<evidence type="ECO:0000256" key="3">
    <source>
        <dbReference type="ARBA" id="ARBA00022801"/>
    </source>
</evidence>
<evidence type="ECO:0000256" key="2">
    <source>
        <dbReference type="ARBA" id="ARBA00022723"/>
    </source>
</evidence>
<dbReference type="SUPFAM" id="SSF56784">
    <property type="entry name" value="HAD-like"/>
    <property type="match status" value="1"/>
</dbReference>
<dbReference type="Proteomes" id="UP000503297">
    <property type="component" value="Chromosome"/>
</dbReference>
<dbReference type="NCBIfam" id="TIGR01488">
    <property type="entry name" value="HAD-SF-IB"/>
    <property type="match status" value="1"/>
</dbReference>
<dbReference type="GO" id="GO:0016787">
    <property type="term" value="F:hydrolase activity"/>
    <property type="evidence" value="ECO:0007669"/>
    <property type="project" value="UniProtKB-KW"/>
</dbReference>
<reference evidence="6" key="1">
    <citation type="submission" date="2020-05" db="EMBL/GenBank/DDBJ databases">
        <title>Novel species in genus Nocardioides.</title>
        <authorList>
            <person name="Zhang G."/>
        </authorList>
    </citation>
    <scope>NUCLEOTIDE SEQUENCE [LARGE SCALE GENOMIC DNA]</scope>
    <source>
        <strain evidence="6">zg-1050</strain>
    </source>
</reference>
<keyword evidence="6" id="KW-1185">Reference proteome</keyword>
<dbReference type="Gene3D" id="1.20.1440.100">
    <property type="entry name" value="SG protein - dephosphorylation function"/>
    <property type="match status" value="1"/>
</dbReference>
<sequence length="229" mass="25677">MTECPGQRGRVQVAVFDFDGTSIEGSSPVLLVRRLARSSKLRPSVVARIALWGAAYKLRLPQSEAWVRGLVFTAFEGRPRDEVDAFLRAFYDDAIEPRFRPEAHAEMERLHREGCVVAMVSASFEPIILRAMELHPIDCQASTRMKVAADGTYTCQVEGECVEGEAKLTALTQLCDGLYGAGAWELAHAYGDHHSDRALLRAAREAHVVSPDRPLSRTARNERWRRLDW</sequence>
<dbReference type="Pfam" id="PF12710">
    <property type="entry name" value="HAD"/>
    <property type="match status" value="1"/>
</dbReference>
<accession>A0A6M8JBG8</accession>
<keyword evidence="3 5" id="KW-0378">Hydrolase</keyword>
<name>A0A6M8JBG8_9ACTN</name>
<evidence type="ECO:0000256" key="1">
    <source>
        <dbReference type="ARBA" id="ARBA00009184"/>
    </source>
</evidence>
<evidence type="ECO:0000256" key="4">
    <source>
        <dbReference type="ARBA" id="ARBA00022842"/>
    </source>
</evidence>
<dbReference type="EMBL" id="CP053716">
    <property type="protein sequence ID" value="QKF08062.1"/>
    <property type="molecule type" value="Genomic_DNA"/>
</dbReference>
<comment type="similarity">
    <text evidence="1">Belongs to the HAD-like hydrolase superfamily. SerB family.</text>
</comment>
<dbReference type="Gene3D" id="3.40.50.1000">
    <property type="entry name" value="HAD superfamily/HAD-like"/>
    <property type="match status" value="1"/>
</dbReference>
<dbReference type="InterPro" id="IPR036412">
    <property type="entry name" value="HAD-like_sf"/>
</dbReference>
<dbReference type="GO" id="GO:0046872">
    <property type="term" value="F:metal ion binding"/>
    <property type="evidence" value="ECO:0007669"/>
    <property type="project" value="UniProtKB-KW"/>
</dbReference>
<dbReference type="AlphaFoldDB" id="A0A6M8JBG8"/>
<dbReference type="PANTHER" id="PTHR43344">
    <property type="entry name" value="PHOSPHOSERINE PHOSPHATASE"/>
    <property type="match status" value="1"/>
</dbReference>
<dbReference type="InterPro" id="IPR050582">
    <property type="entry name" value="HAD-like_SerB"/>
</dbReference>
<protein>
    <submittedName>
        <fullName evidence="5">Haloacid dehalogenase-like hydrolase</fullName>
    </submittedName>
</protein>
<evidence type="ECO:0000313" key="5">
    <source>
        <dbReference type="EMBL" id="QKF08062.1"/>
    </source>
</evidence>
<dbReference type="InterPro" id="IPR023214">
    <property type="entry name" value="HAD_sf"/>
</dbReference>
<organism evidence="5 6">
    <name type="scientific">Berryella wangjianweii</name>
    <dbReference type="NCBI Taxonomy" id="2734634"/>
    <lineage>
        <taxon>Bacteria</taxon>
        <taxon>Bacillati</taxon>
        <taxon>Actinomycetota</taxon>
        <taxon>Coriobacteriia</taxon>
        <taxon>Eggerthellales</taxon>
        <taxon>Eggerthellaceae</taxon>
        <taxon>Berryella</taxon>
    </lineage>
</organism>
<gene>
    <name evidence="5" type="ORF">HLV38_06540</name>
</gene>
<keyword evidence="4" id="KW-0460">Magnesium</keyword>